<evidence type="ECO:0000256" key="1">
    <source>
        <dbReference type="SAM" id="MobiDB-lite"/>
    </source>
</evidence>
<accession>A0A803P3J3</accession>
<reference evidence="2" key="2">
    <citation type="submission" date="2021-03" db="UniProtKB">
        <authorList>
            <consortium name="EnsemblPlants"/>
        </authorList>
    </citation>
    <scope>IDENTIFICATION</scope>
</reference>
<dbReference type="EMBL" id="UZAU01000152">
    <property type="status" value="NOT_ANNOTATED_CDS"/>
    <property type="molecule type" value="Genomic_DNA"/>
</dbReference>
<dbReference type="AlphaFoldDB" id="A0A803P3J3"/>
<dbReference type="EnsemblPlants" id="evm.model.02.995">
    <property type="protein sequence ID" value="cds.evm.model.02.995"/>
    <property type="gene ID" value="evm.TU.02.995"/>
</dbReference>
<feature type="compositionally biased region" description="Low complexity" evidence="1">
    <location>
        <begin position="59"/>
        <end position="99"/>
    </location>
</feature>
<name>A0A803P3J3_CANSA</name>
<reference evidence="2" key="1">
    <citation type="submission" date="2018-11" db="EMBL/GenBank/DDBJ databases">
        <authorList>
            <person name="Grassa J C."/>
        </authorList>
    </citation>
    <scope>NUCLEOTIDE SEQUENCE [LARGE SCALE GENOMIC DNA]</scope>
</reference>
<protein>
    <submittedName>
        <fullName evidence="2">Uncharacterized protein</fullName>
    </submittedName>
</protein>
<dbReference type="Gramene" id="evm.model.02.995">
    <property type="protein sequence ID" value="cds.evm.model.02.995"/>
    <property type="gene ID" value="evm.TU.02.995"/>
</dbReference>
<evidence type="ECO:0000313" key="3">
    <source>
        <dbReference type="Proteomes" id="UP000596661"/>
    </source>
</evidence>
<sequence>MENVVSMSISTDAINLPTSVSLVASEVVTSPTEEVFTDTHPCLAIVLLINTINDPPSSPRSTSPPSSMSPPVSQKPRTFQGKAPPLSKKASTSSSLTKSISKRVTRSTSSSKFLVSPVKPACLPKSKLIGPPHPPSKVSYLSKAKKKVKKN</sequence>
<keyword evidence="3" id="KW-1185">Reference proteome</keyword>
<organism evidence="2 3">
    <name type="scientific">Cannabis sativa</name>
    <name type="common">Hemp</name>
    <name type="synonym">Marijuana</name>
    <dbReference type="NCBI Taxonomy" id="3483"/>
    <lineage>
        <taxon>Eukaryota</taxon>
        <taxon>Viridiplantae</taxon>
        <taxon>Streptophyta</taxon>
        <taxon>Embryophyta</taxon>
        <taxon>Tracheophyta</taxon>
        <taxon>Spermatophyta</taxon>
        <taxon>Magnoliopsida</taxon>
        <taxon>eudicotyledons</taxon>
        <taxon>Gunneridae</taxon>
        <taxon>Pentapetalae</taxon>
        <taxon>rosids</taxon>
        <taxon>fabids</taxon>
        <taxon>Rosales</taxon>
        <taxon>Cannabaceae</taxon>
        <taxon>Cannabis</taxon>
    </lineage>
</organism>
<proteinExistence type="predicted"/>
<feature type="region of interest" description="Disordered" evidence="1">
    <location>
        <begin position="54"/>
        <end position="151"/>
    </location>
</feature>
<dbReference type="Proteomes" id="UP000596661">
    <property type="component" value="Chromosome 2"/>
</dbReference>
<evidence type="ECO:0000313" key="2">
    <source>
        <dbReference type="EnsemblPlants" id="cds.evm.model.02.995"/>
    </source>
</evidence>